<keyword evidence="2" id="KW-1185">Reference proteome</keyword>
<dbReference type="Proteomes" id="UP001456344">
    <property type="component" value="Chromosome"/>
</dbReference>
<evidence type="ECO:0000313" key="2">
    <source>
        <dbReference type="Proteomes" id="UP001456344"/>
    </source>
</evidence>
<organism evidence="1 2">
    <name type="scientific">Amycolatopsis coloradensis</name>
    <dbReference type="NCBI Taxonomy" id="76021"/>
    <lineage>
        <taxon>Bacteria</taxon>
        <taxon>Bacillati</taxon>
        <taxon>Actinomycetota</taxon>
        <taxon>Actinomycetes</taxon>
        <taxon>Pseudonocardiales</taxon>
        <taxon>Pseudonocardiaceae</taxon>
        <taxon>Amycolatopsis</taxon>
    </lineage>
</organism>
<proteinExistence type="predicted"/>
<accession>A0ACD5BBG6</accession>
<name>A0ACD5BBG6_9PSEU</name>
<protein>
    <submittedName>
        <fullName evidence="1">Uncharacterized protein</fullName>
    </submittedName>
</protein>
<reference evidence="1" key="1">
    <citation type="submission" date="2023-10" db="EMBL/GenBank/DDBJ databases">
        <title>Whole genome sequencing of actinobacterial strain Amycolatopsis sp. (BCA-696) identifies the underlying plant growth-promoting genes.</title>
        <authorList>
            <person name="Gandham P."/>
            <person name="Vadla N."/>
            <person name="Saji A."/>
            <person name="Srinivas V."/>
            <person name="Ruperao P."/>
            <person name="Selvanayagam S."/>
            <person name="Saxena R.K."/>
            <person name="Rathore A."/>
            <person name="Gopalakrishnan S."/>
            <person name="Thakur V."/>
        </authorList>
    </citation>
    <scope>NUCLEOTIDE SEQUENCE</scope>
    <source>
        <strain evidence="1">BCA-696</strain>
    </source>
</reference>
<gene>
    <name evidence="1" type="ORF">LCL61_14135</name>
</gene>
<sequence>MIVVALVISAVALVVALVAVRVAFVAHRRATESRTQARRATARADSLSERIRDEAFRAEPDPSVIAKLLRAVGVAELRR</sequence>
<evidence type="ECO:0000313" key="1">
    <source>
        <dbReference type="EMBL" id="WYW16691.1"/>
    </source>
</evidence>
<dbReference type="EMBL" id="CP150484">
    <property type="protein sequence ID" value="WYW16691.1"/>
    <property type="molecule type" value="Genomic_DNA"/>
</dbReference>